<name>A0A4U1B501_9GAMM</name>
<dbReference type="RefSeq" id="WP_136735719.1">
    <property type="nucleotide sequence ID" value="NZ_SWDB01000020.1"/>
</dbReference>
<keyword evidence="3" id="KW-1185">Reference proteome</keyword>
<dbReference type="Gene3D" id="2.60.40.420">
    <property type="entry name" value="Cupredoxins - blue copper proteins"/>
    <property type="match status" value="1"/>
</dbReference>
<evidence type="ECO:0000259" key="1">
    <source>
        <dbReference type="Pfam" id="PF13473"/>
    </source>
</evidence>
<dbReference type="InterPro" id="IPR008972">
    <property type="entry name" value="Cupredoxin"/>
</dbReference>
<sequence>MNSSKPGVINTISLLLLIFTFELFAKSSIKEFHLSLEQHVFSPAELTIPADEKVKLIIHNLDNEAEEFDSFDLNREKVIFPRKSAVIYVGPLPPGRYEYFGEYNPTSAKGVIVVEVQNAR</sequence>
<dbReference type="Proteomes" id="UP000307999">
    <property type="component" value="Unassembled WGS sequence"/>
</dbReference>
<accession>A0A4U1B501</accession>
<protein>
    <submittedName>
        <fullName evidence="2">Cupredoxin domain-containing protein</fullName>
    </submittedName>
</protein>
<dbReference type="SUPFAM" id="SSF49503">
    <property type="entry name" value="Cupredoxins"/>
    <property type="match status" value="1"/>
</dbReference>
<dbReference type="Pfam" id="PF13473">
    <property type="entry name" value="Cupredoxin_1"/>
    <property type="match status" value="1"/>
</dbReference>
<feature type="domain" description="EfeO-type cupredoxin-like" evidence="1">
    <location>
        <begin position="14"/>
        <end position="114"/>
    </location>
</feature>
<dbReference type="EMBL" id="SWDB01000020">
    <property type="protein sequence ID" value="TKB45444.1"/>
    <property type="molecule type" value="Genomic_DNA"/>
</dbReference>
<gene>
    <name evidence="2" type="ORF">E8M12_08490</name>
</gene>
<dbReference type="InterPro" id="IPR028096">
    <property type="entry name" value="EfeO_Cupredoxin"/>
</dbReference>
<dbReference type="AlphaFoldDB" id="A0A4U1B501"/>
<organism evidence="2 3">
    <name type="scientific">Thalassotalea mangrovi</name>
    <dbReference type="NCBI Taxonomy" id="2572245"/>
    <lineage>
        <taxon>Bacteria</taxon>
        <taxon>Pseudomonadati</taxon>
        <taxon>Pseudomonadota</taxon>
        <taxon>Gammaproteobacteria</taxon>
        <taxon>Alteromonadales</taxon>
        <taxon>Colwelliaceae</taxon>
        <taxon>Thalassotalea</taxon>
    </lineage>
</organism>
<evidence type="ECO:0000313" key="3">
    <source>
        <dbReference type="Proteomes" id="UP000307999"/>
    </source>
</evidence>
<evidence type="ECO:0000313" key="2">
    <source>
        <dbReference type="EMBL" id="TKB45444.1"/>
    </source>
</evidence>
<comment type="caution">
    <text evidence="2">The sequence shown here is derived from an EMBL/GenBank/DDBJ whole genome shotgun (WGS) entry which is preliminary data.</text>
</comment>
<proteinExistence type="predicted"/>
<dbReference type="OrthoDB" id="5958460at2"/>
<reference evidence="2 3" key="1">
    <citation type="submission" date="2019-04" db="EMBL/GenBank/DDBJ databases">
        <title>Thalassotalea guangxiensis sp. nov., isolated from sediment of the coastal wetland.</title>
        <authorList>
            <person name="Zheng S."/>
            <person name="Zhang D."/>
        </authorList>
    </citation>
    <scope>NUCLEOTIDE SEQUENCE [LARGE SCALE GENOMIC DNA]</scope>
    <source>
        <strain evidence="2 3">ZS-4</strain>
    </source>
</reference>